<keyword evidence="7" id="KW-1185">Reference proteome</keyword>
<gene>
    <name evidence="6" type="ORF">FMM08_07005</name>
</gene>
<dbReference type="RefSeq" id="WP_147925612.1">
    <property type="nucleotide sequence ID" value="NZ_VKAC01000003.1"/>
</dbReference>
<feature type="domain" description="ANTAR" evidence="5">
    <location>
        <begin position="177"/>
        <end position="238"/>
    </location>
</feature>
<accession>A0A5C8ZJ93</accession>
<proteinExistence type="predicted"/>
<protein>
    <submittedName>
        <fullName evidence="6">GAF and ANTAR domain-containing protein</fullName>
    </submittedName>
</protein>
<evidence type="ECO:0000259" key="5">
    <source>
        <dbReference type="PROSITE" id="PS50921"/>
    </source>
</evidence>
<sequence>MDGDAFSSTGAPAVGTRSADGDLAQQLAELVDELQQDPSHQAVLDRTAAAAVELVPGAQHAGVCLVRAGRRVGPASATSELVLRLDELQADTGEGPCWDAALHQRAARVADVGAEVERWPELASRARALGTLSVLCLHVRSGKRGLGALKLLSEEPGAFDAEAERVAALLAVHAGRAIADAHQLENLQLGLAHRDVIGQAKGILMERHRITADQAFALLASASQHTNRKLHDVAVDLTASGELPQR</sequence>
<evidence type="ECO:0000313" key="6">
    <source>
        <dbReference type="EMBL" id="TXR57193.1"/>
    </source>
</evidence>
<dbReference type="Gene3D" id="3.30.450.40">
    <property type="match status" value="1"/>
</dbReference>
<keyword evidence="1" id="KW-0808">Transferase</keyword>
<reference evidence="6 7" key="1">
    <citation type="submission" date="2019-07" db="EMBL/GenBank/DDBJ databases">
        <title>Quadrisphaera sp. strain DD2A genome sequencing and assembly.</title>
        <authorList>
            <person name="Kim I."/>
        </authorList>
    </citation>
    <scope>NUCLEOTIDE SEQUENCE [LARGE SCALE GENOMIC DNA]</scope>
    <source>
        <strain evidence="6 7">DD2A</strain>
    </source>
</reference>
<dbReference type="InterPro" id="IPR012074">
    <property type="entry name" value="GAF_ANTAR"/>
</dbReference>
<dbReference type="SUPFAM" id="SSF52172">
    <property type="entry name" value="CheY-like"/>
    <property type="match status" value="1"/>
</dbReference>
<dbReference type="AlphaFoldDB" id="A0A5C8ZJ93"/>
<dbReference type="OrthoDB" id="7466251at2"/>
<dbReference type="GO" id="GO:0016301">
    <property type="term" value="F:kinase activity"/>
    <property type="evidence" value="ECO:0007669"/>
    <property type="project" value="UniProtKB-KW"/>
</dbReference>
<dbReference type="Gene3D" id="1.10.10.10">
    <property type="entry name" value="Winged helix-like DNA-binding domain superfamily/Winged helix DNA-binding domain"/>
    <property type="match status" value="1"/>
</dbReference>
<dbReference type="InterPro" id="IPR011006">
    <property type="entry name" value="CheY-like_superfamily"/>
</dbReference>
<dbReference type="InterPro" id="IPR036388">
    <property type="entry name" value="WH-like_DNA-bd_sf"/>
</dbReference>
<evidence type="ECO:0000256" key="2">
    <source>
        <dbReference type="ARBA" id="ARBA00022777"/>
    </source>
</evidence>
<dbReference type="InterPro" id="IPR003018">
    <property type="entry name" value="GAF"/>
</dbReference>
<dbReference type="InterPro" id="IPR029016">
    <property type="entry name" value="GAF-like_dom_sf"/>
</dbReference>
<organism evidence="6 7">
    <name type="scientific">Quadrisphaera setariae</name>
    <dbReference type="NCBI Taxonomy" id="2593304"/>
    <lineage>
        <taxon>Bacteria</taxon>
        <taxon>Bacillati</taxon>
        <taxon>Actinomycetota</taxon>
        <taxon>Actinomycetes</taxon>
        <taxon>Kineosporiales</taxon>
        <taxon>Kineosporiaceae</taxon>
        <taxon>Quadrisphaera</taxon>
    </lineage>
</organism>
<evidence type="ECO:0000313" key="7">
    <source>
        <dbReference type="Proteomes" id="UP000321234"/>
    </source>
</evidence>
<dbReference type="SMART" id="SM00065">
    <property type="entry name" value="GAF"/>
    <property type="match status" value="1"/>
</dbReference>
<dbReference type="SUPFAM" id="SSF55781">
    <property type="entry name" value="GAF domain-like"/>
    <property type="match status" value="1"/>
</dbReference>
<dbReference type="EMBL" id="VKAC01000003">
    <property type="protein sequence ID" value="TXR57193.1"/>
    <property type="molecule type" value="Genomic_DNA"/>
</dbReference>
<evidence type="ECO:0000256" key="4">
    <source>
        <dbReference type="ARBA" id="ARBA00023163"/>
    </source>
</evidence>
<dbReference type="Pfam" id="PF03861">
    <property type="entry name" value="ANTAR"/>
    <property type="match status" value="1"/>
</dbReference>
<comment type="caution">
    <text evidence="6">The sequence shown here is derived from an EMBL/GenBank/DDBJ whole genome shotgun (WGS) entry which is preliminary data.</text>
</comment>
<evidence type="ECO:0000256" key="3">
    <source>
        <dbReference type="ARBA" id="ARBA00023015"/>
    </source>
</evidence>
<dbReference type="PIRSF" id="PIRSF036625">
    <property type="entry name" value="GAF_ANTAR"/>
    <property type="match status" value="1"/>
</dbReference>
<dbReference type="Proteomes" id="UP000321234">
    <property type="component" value="Unassembled WGS sequence"/>
</dbReference>
<name>A0A5C8ZJ93_9ACTN</name>
<keyword evidence="3" id="KW-0805">Transcription regulation</keyword>
<keyword evidence="2" id="KW-0418">Kinase</keyword>
<evidence type="ECO:0000256" key="1">
    <source>
        <dbReference type="ARBA" id="ARBA00022679"/>
    </source>
</evidence>
<dbReference type="PROSITE" id="PS50921">
    <property type="entry name" value="ANTAR"/>
    <property type="match status" value="1"/>
</dbReference>
<dbReference type="InterPro" id="IPR005561">
    <property type="entry name" value="ANTAR"/>
</dbReference>
<dbReference type="GO" id="GO:0003723">
    <property type="term" value="F:RNA binding"/>
    <property type="evidence" value="ECO:0007669"/>
    <property type="project" value="InterPro"/>
</dbReference>
<keyword evidence="4" id="KW-0804">Transcription</keyword>
<dbReference type="Pfam" id="PF13185">
    <property type="entry name" value="GAF_2"/>
    <property type="match status" value="1"/>
</dbReference>
<dbReference type="SMART" id="SM01012">
    <property type="entry name" value="ANTAR"/>
    <property type="match status" value="1"/>
</dbReference>